<feature type="compositionally biased region" description="Basic and acidic residues" evidence="6">
    <location>
        <begin position="163"/>
        <end position="172"/>
    </location>
</feature>
<dbReference type="EMBL" id="KV919261">
    <property type="protein sequence ID" value="OSX70412.1"/>
    <property type="molecule type" value="Genomic_DNA"/>
</dbReference>
<dbReference type="Proteomes" id="UP000218209">
    <property type="component" value="Unassembled WGS sequence"/>
</dbReference>
<evidence type="ECO:0000259" key="7">
    <source>
        <dbReference type="PROSITE" id="PS50157"/>
    </source>
</evidence>
<evidence type="ECO:0000256" key="5">
    <source>
        <dbReference type="PROSITE-ProRule" id="PRU00042"/>
    </source>
</evidence>
<name>A0A1X6NP99_PORUM</name>
<evidence type="ECO:0000256" key="1">
    <source>
        <dbReference type="ARBA" id="ARBA00022723"/>
    </source>
</evidence>
<feature type="region of interest" description="Disordered" evidence="6">
    <location>
        <begin position="107"/>
        <end position="128"/>
    </location>
</feature>
<keyword evidence="4" id="KW-0862">Zinc</keyword>
<dbReference type="Pfam" id="PF00096">
    <property type="entry name" value="zf-C2H2"/>
    <property type="match status" value="1"/>
</dbReference>
<dbReference type="AlphaFoldDB" id="A0A1X6NP99"/>
<protein>
    <recommendedName>
        <fullName evidence="7">C2H2-type domain-containing protein</fullName>
    </recommendedName>
</protein>
<keyword evidence="1" id="KW-0479">Metal-binding</keyword>
<dbReference type="PANTHER" id="PTHR24379:SF121">
    <property type="entry name" value="C2H2-TYPE DOMAIN-CONTAINING PROTEIN"/>
    <property type="match status" value="1"/>
</dbReference>
<dbReference type="PROSITE" id="PS50157">
    <property type="entry name" value="ZINC_FINGER_C2H2_2"/>
    <property type="match status" value="2"/>
</dbReference>
<keyword evidence="9" id="KW-1185">Reference proteome</keyword>
<evidence type="ECO:0000313" key="9">
    <source>
        <dbReference type="Proteomes" id="UP000218209"/>
    </source>
</evidence>
<evidence type="ECO:0000256" key="2">
    <source>
        <dbReference type="ARBA" id="ARBA00022737"/>
    </source>
</evidence>
<evidence type="ECO:0000256" key="4">
    <source>
        <dbReference type="ARBA" id="ARBA00022833"/>
    </source>
</evidence>
<feature type="compositionally biased region" description="Pro residues" evidence="6">
    <location>
        <begin position="147"/>
        <end position="158"/>
    </location>
</feature>
<dbReference type="SMART" id="SM00355">
    <property type="entry name" value="ZnF_C2H2"/>
    <property type="match status" value="3"/>
</dbReference>
<feature type="region of interest" description="Disordered" evidence="6">
    <location>
        <begin position="144"/>
        <end position="187"/>
    </location>
</feature>
<proteinExistence type="predicted"/>
<dbReference type="PROSITE" id="PS00028">
    <property type="entry name" value="ZINC_FINGER_C2H2_1"/>
    <property type="match status" value="2"/>
</dbReference>
<dbReference type="GO" id="GO:0008270">
    <property type="term" value="F:zinc ion binding"/>
    <property type="evidence" value="ECO:0007669"/>
    <property type="project" value="UniProtKB-KW"/>
</dbReference>
<keyword evidence="2" id="KW-0677">Repeat</keyword>
<evidence type="ECO:0000256" key="3">
    <source>
        <dbReference type="ARBA" id="ARBA00022771"/>
    </source>
</evidence>
<sequence>MATTHWPPAAPAEAVTTTEFPSLFHYYRLLDGTRRPPSRTPTTALTRPLRQHLEPQPELGHSQHMTPRDGSARLGEMSHALGGGIDPPLHSTDRALGQFLRDFEEARSDVPQWRKESDGHAGAPQLPLGVPPWQPVGIALWQLSALPSPPHGPPPLRVPPTEATRRPSEPLHGRSRGGLAAPDQRLRTTFQATPAPGAVATMLRWTSRSGDALPSTLMPARHLHDAQPLSVGVAERRGDSAAVSTSFTHAALPTAAADDPTGARYPECNKTMSRGYLQWHIAMWHRGTDEEHKCRMCGRLCKRLRDLKRHMYATHCDDLLHKCSWCKDSDVLFATLVKLRHHIDATHDEAKVCDICGKTLTTAVGMQSHRRRMH</sequence>
<feature type="compositionally biased region" description="Basic and acidic residues" evidence="6">
    <location>
        <begin position="107"/>
        <end position="119"/>
    </location>
</feature>
<accession>A0A1X6NP99</accession>
<gene>
    <name evidence="8" type="ORF">BU14_0764s0004</name>
</gene>
<dbReference type="OrthoDB" id="6077919at2759"/>
<organism evidence="8 9">
    <name type="scientific">Porphyra umbilicalis</name>
    <name type="common">Purple laver</name>
    <name type="synonym">Red alga</name>
    <dbReference type="NCBI Taxonomy" id="2786"/>
    <lineage>
        <taxon>Eukaryota</taxon>
        <taxon>Rhodophyta</taxon>
        <taxon>Bangiophyceae</taxon>
        <taxon>Bangiales</taxon>
        <taxon>Bangiaceae</taxon>
        <taxon>Porphyra</taxon>
    </lineage>
</organism>
<evidence type="ECO:0000256" key="6">
    <source>
        <dbReference type="SAM" id="MobiDB-lite"/>
    </source>
</evidence>
<keyword evidence="3 5" id="KW-0863">Zinc-finger</keyword>
<dbReference type="Gene3D" id="3.30.160.60">
    <property type="entry name" value="Classic Zinc Finger"/>
    <property type="match status" value="2"/>
</dbReference>
<reference evidence="8 9" key="1">
    <citation type="submission" date="2017-03" db="EMBL/GenBank/DDBJ databases">
        <title>WGS assembly of Porphyra umbilicalis.</title>
        <authorList>
            <person name="Brawley S.H."/>
            <person name="Blouin N.A."/>
            <person name="Ficko-Blean E."/>
            <person name="Wheeler G.L."/>
            <person name="Lohr M."/>
            <person name="Goodson H.V."/>
            <person name="Jenkins J.W."/>
            <person name="Blaby-Haas C.E."/>
            <person name="Helliwell K.E."/>
            <person name="Chan C."/>
            <person name="Marriage T."/>
            <person name="Bhattacharya D."/>
            <person name="Klein A.S."/>
            <person name="Badis Y."/>
            <person name="Brodie J."/>
            <person name="Cao Y."/>
            <person name="Collen J."/>
            <person name="Dittami S.M."/>
            <person name="Gachon C.M."/>
            <person name="Green B.R."/>
            <person name="Karpowicz S."/>
            <person name="Kim J.W."/>
            <person name="Kudahl U."/>
            <person name="Lin S."/>
            <person name="Michel G."/>
            <person name="Mittag M."/>
            <person name="Olson B.J."/>
            <person name="Pangilinan J."/>
            <person name="Peng Y."/>
            <person name="Qiu H."/>
            <person name="Shu S."/>
            <person name="Singer J.T."/>
            <person name="Smith A.G."/>
            <person name="Sprecher B.N."/>
            <person name="Wagner V."/>
            <person name="Wang W."/>
            <person name="Wang Z.-Y."/>
            <person name="Yan J."/>
            <person name="Yarish C."/>
            <person name="Zoeuner-Riek S."/>
            <person name="Zhuang Y."/>
            <person name="Zou Y."/>
            <person name="Lindquist E.A."/>
            <person name="Grimwood J."/>
            <person name="Barry K."/>
            <person name="Rokhsar D.S."/>
            <person name="Schmutz J."/>
            <person name="Stiller J.W."/>
            <person name="Grossman A.R."/>
            <person name="Prochnik S.E."/>
        </authorList>
    </citation>
    <scope>NUCLEOTIDE SEQUENCE [LARGE SCALE GENOMIC DNA]</scope>
    <source>
        <strain evidence="8">4086291</strain>
    </source>
</reference>
<dbReference type="InterPro" id="IPR013087">
    <property type="entry name" value="Znf_C2H2_type"/>
</dbReference>
<dbReference type="PANTHER" id="PTHR24379">
    <property type="entry name" value="KRAB AND ZINC FINGER DOMAIN-CONTAINING"/>
    <property type="match status" value="1"/>
</dbReference>
<feature type="domain" description="C2H2-type" evidence="7">
    <location>
        <begin position="292"/>
        <end position="315"/>
    </location>
</feature>
<feature type="region of interest" description="Disordered" evidence="6">
    <location>
        <begin position="32"/>
        <end position="92"/>
    </location>
</feature>
<evidence type="ECO:0000313" key="8">
    <source>
        <dbReference type="EMBL" id="OSX70412.1"/>
    </source>
</evidence>
<feature type="domain" description="C2H2-type" evidence="7">
    <location>
        <begin position="351"/>
        <end position="374"/>
    </location>
</feature>